<accession>A0A8S2F7C7</accession>
<dbReference type="Proteomes" id="UP000682733">
    <property type="component" value="Unassembled WGS sequence"/>
</dbReference>
<evidence type="ECO:0000313" key="2">
    <source>
        <dbReference type="EMBL" id="CAF4183534.1"/>
    </source>
</evidence>
<evidence type="ECO:0000313" key="1">
    <source>
        <dbReference type="EMBL" id="CAF1374638.1"/>
    </source>
</evidence>
<protein>
    <submittedName>
        <fullName evidence="1">Uncharacterized protein</fullName>
    </submittedName>
</protein>
<name>A0A8S2F7C7_9BILA</name>
<dbReference type="Proteomes" id="UP000677228">
    <property type="component" value="Unassembled WGS sequence"/>
</dbReference>
<dbReference type="EMBL" id="CAJNOK010024288">
    <property type="protein sequence ID" value="CAF1374638.1"/>
    <property type="molecule type" value="Genomic_DNA"/>
</dbReference>
<reference evidence="1" key="1">
    <citation type="submission" date="2021-02" db="EMBL/GenBank/DDBJ databases">
        <authorList>
            <person name="Nowell W R."/>
        </authorList>
    </citation>
    <scope>NUCLEOTIDE SEQUENCE</scope>
</reference>
<feature type="non-terminal residue" evidence="1">
    <location>
        <position position="1"/>
    </location>
</feature>
<proteinExistence type="predicted"/>
<sequence>LPYPFKQLNNNSLLTMVKNDKNNSKSFIKTLMDYKKIYLNNYNKLSKRYEEYGFEYDQFEQMETDLKYLDDLYI</sequence>
<evidence type="ECO:0000313" key="3">
    <source>
        <dbReference type="Proteomes" id="UP000677228"/>
    </source>
</evidence>
<dbReference type="EMBL" id="CAJOBA010045962">
    <property type="protein sequence ID" value="CAF4183534.1"/>
    <property type="molecule type" value="Genomic_DNA"/>
</dbReference>
<dbReference type="AlphaFoldDB" id="A0A8S2F7C7"/>
<gene>
    <name evidence="1" type="ORF">OVA965_LOCUS31830</name>
    <name evidence="2" type="ORF">TMI583_LOCUS32672</name>
</gene>
<comment type="caution">
    <text evidence="1">The sequence shown here is derived from an EMBL/GenBank/DDBJ whole genome shotgun (WGS) entry which is preliminary data.</text>
</comment>
<organism evidence="1 3">
    <name type="scientific">Didymodactylos carnosus</name>
    <dbReference type="NCBI Taxonomy" id="1234261"/>
    <lineage>
        <taxon>Eukaryota</taxon>
        <taxon>Metazoa</taxon>
        <taxon>Spiralia</taxon>
        <taxon>Gnathifera</taxon>
        <taxon>Rotifera</taxon>
        <taxon>Eurotatoria</taxon>
        <taxon>Bdelloidea</taxon>
        <taxon>Philodinida</taxon>
        <taxon>Philodinidae</taxon>
        <taxon>Didymodactylos</taxon>
    </lineage>
</organism>